<dbReference type="GO" id="GO:0005524">
    <property type="term" value="F:ATP binding"/>
    <property type="evidence" value="ECO:0007669"/>
    <property type="project" value="UniProtKB-UniRule"/>
</dbReference>
<dbReference type="FunFam" id="3.10.310.40:FF:000001">
    <property type="entry name" value="Alanine--tRNA ligase"/>
    <property type="match status" value="1"/>
</dbReference>
<dbReference type="RefSeq" id="WP_111296795.1">
    <property type="nucleotide sequence ID" value="NZ_QKZV01000008.1"/>
</dbReference>
<dbReference type="SUPFAM" id="SSF55681">
    <property type="entry name" value="Class II aaRS and biotin synthetases"/>
    <property type="match status" value="1"/>
</dbReference>
<evidence type="ECO:0000256" key="1">
    <source>
        <dbReference type="ARBA" id="ARBA00008226"/>
    </source>
</evidence>
<dbReference type="EC" id="6.1.1.7" evidence="11"/>
<dbReference type="Proteomes" id="UP000249720">
    <property type="component" value="Unassembled WGS sequence"/>
</dbReference>
<keyword evidence="6 11" id="KW-0862">Zinc</keyword>
<evidence type="ECO:0000313" key="14">
    <source>
        <dbReference type="Proteomes" id="UP000249720"/>
    </source>
</evidence>
<dbReference type="InterPro" id="IPR045864">
    <property type="entry name" value="aa-tRNA-synth_II/BPL/LPL"/>
</dbReference>
<dbReference type="NCBIfam" id="TIGR00344">
    <property type="entry name" value="alaS"/>
    <property type="match status" value="1"/>
</dbReference>
<dbReference type="InterPro" id="IPR023033">
    <property type="entry name" value="Ala_tRNA_ligase_euk/bac"/>
</dbReference>
<dbReference type="Gene3D" id="2.40.30.130">
    <property type="match status" value="1"/>
</dbReference>
<comment type="subcellular location">
    <subcellularLocation>
        <location evidence="11">Cytoplasm</location>
    </subcellularLocation>
</comment>
<evidence type="ECO:0000256" key="4">
    <source>
        <dbReference type="ARBA" id="ARBA00022723"/>
    </source>
</evidence>
<evidence type="ECO:0000256" key="2">
    <source>
        <dbReference type="ARBA" id="ARBA00022555"/>
    </source>
</evidence>
<feature type="binding site" evidence="11">
    <location>
        <position position="667"/>
    </location>
    <ligand>
        <name>Zn(2+)</name>
        <dbReference type="ChEBI" id="CHEBI:29105"/>
    </ligand>
</feature>
<dbReference type="Gene3D" id="3.30.980.10">
    <property type="entry name" value="Threonyl-trna Synthetase, Chain A, domain 2"/>
    <property type="match status" value="1"/>
</dbReference>
<dbReference type="Pfam" id="PF07973">
    <property type="entry name" value="tRNA_SAD"/>
    <property type="match status" value="1"/>
</dbReference>
<evidence type="ECO:0000256" key="7">
    <source>
        <dbReference type="ARBA" id="ARBA00022840"/>
    </source>
</evidence>
<keyword evidence="2 11" id="KW-0820">tRNA-binding</keyword>
<dbReference type="AlphaFoldDB" id="A0A2W7RPF5"/>
<comment type="similarity">
    <text evidence="1 11">Belongs to the class-II aminoacyl-tRNA synthetase family.</text>
</comment>
<dbReference type="InterPro" id="IPR018165">
    <property type="entry name" value="Ala-tRNA-synth_IIc_core"/>
</dbReference>
<dbReference type="InterPro" id="IPR018163">
    <property type="entry name" value="Thr/Ala-tRNA-synth_IIc_edit"/>
</dbReference>
<feature type="binding site" evidence="11">
    <location>
        <position position="564"/>
    </location>
    <ligand>
        <name>Zn(2+)</name>
        <dbReference type="ChEBI" id="CHEBI:29105"/>
    </ligand>
</feature>
<keyword evidence="7 11" id="KW-0067">ATP-binding</keyword>
<dbReference type="OrthoDB" id="9803884at2"/>
<dbReference type="GO" id="GO:0000049">
    <property type="term" value="F:tRNA binding"/>
    <property type="evidence" value="ECO:0007669"/>
    <property type="project" value="UniProtKB-KW"/>
</dbReference>
<keyword evidence="11" id="KW-0963">Cytoplasm</keyword>
<dbReference type="InterPro" id="IPR003156">
    <property type="entry name" value="DHHA1_dom"/>
</dbReference>
<dbReference type="PRINTS" id="PR00980">
    <property type="entry name" value="TRNASYNTHALA"/>
</dbReference>
<dbReference type="GO" id="GO:0004813">
    <property type="term" value="F:alanine-tRNA ligase activity"/>
    <property type="evidence" value="ECO:0007669"/>
    <property type="project" value="UniProtKB-UniRule"/>
</dbReference>
<comment type="catalytic activity">
    <reaction evidence="11">
        <text>tRNA(Ala) + L-alanine + ATP = L-alanyl-tRNA(Ala) + AMP + diphosphate</text>
        <dbReference type="Rhea" id="RHEA:12540"/>
        <dbReference type="Rhea" id="RHEA-COMP:9657"/>
        <dbReference type="Rhea" id="RHEA-COMP:9923"/>
        <dbReference type="ChEBI" id="CHEBI:30616"/>
        <dbReference type="ChEBI" id="CHEBI:33019"/>
        <dbReference type="ChEBI" id="CHEBI:57972"/>
        <dbReference type="ChEBI" id="CHEBI:78442"/>
        <dbReference type="ChEBI" id="CHEBI:78497"/>
        <dbReference type="ChEBI" id="CHEBI:456215"/>
        <dbReference type="EC" id="6.1.1.7"/>
    </reaction>
</comment>
<keyword evidence="9 11" id="KW-0648">Protein biosynthesis</keyword>
<dbReference type="PROSITE" id="PS50860">
    <property type="entry name" value="AA_TRNA_LIGASE_II_ALA"/>
    <property type="match status" value="1"/>
</dbReference>
<dbReference type="Pfam" id="PF01411">
    <property type="entry name" value="tRNA-synt_2c"/>
    <property type="match status" value="1"/>
</dbReference>
<dbReference type="FunFam" id="3.30.980.10:FF:000004">
    <property type="entry name" value="Alanine--tRNA ligase, cytoplasmic"/>
    <property type="match status" value="1"/>
</dbReference>
<dbReference type="InterPro" id="IPR002318">
    <property type="entry name" value="Ala-tRNA-lgiase_IIc"/>
</dbReference>
<dbReference type="InterPro" id="IPR018164">
    <property type="entry name" value="Ala-tRNA-synth_IIc_N"/>
</dbReference>
<feature type="domain" description="Alanyl-transfer RNA synthetases family profile" evidence="12">
    <location>
        <begin position="2"/>
        <end position="710"/>
    </location>
</feature>
<keyword evidence="3 11" id="KW-0436">Ligase</keyword>
<evidence type="ECO:0000256" key="8">
    <source>
        <dbReference type="ARBA" id="ARBA00022884"/>
    </source>
</evidence>
<evidence type="ECO:0000256" key="6">
    <source>
        <dbReference type="ARBA" id="ARBA00022833"/>
    </source>
</evidence>
<comment type="function">
    <text evidence="11">Catalyzes the attachment of alanine to tRNA(Ala) in a two-step reaction: alanine is first activated by ATP to form Ala-AMP and then transferred to the acceptor end of tRNA(Ala). Also edits incorrectly charged Ser-tRNA(Ala) and Gly-tRNA(Ala) via its editing domain.</text>
</comment>
<dbReference type="GO" id="GO:0005737">
    <property type="term" value="C:cytoplasm"/>
    <property type="evidence" value="ECO:0007669"/>
    <property type="project" value="UniProtKB-SubCell"/>
</dbReference>
<evidence type="ECO:0000313" key="13">
    <source>
        <dbReference type="EMBL" id="PZX60836.1"/>
    </source>
</evidence>
<dbReference type="PANTHER" id="PTHR11777:SF9">
    <property type="entry name" value="ALANINE--TRNA LIGASE, CYTOPLASMIC"/>
    <property type="match status" value="1"/>
</dbReference>
<dbReference type="Pfam" id="PF02272">
    <property type="entry name" value="DHHA1"/>
    <property type="match status" value="1"/>
</dbReference>
<dbReference type="InterPro" id="IPR012947">
    <property type="entry name" value="tRNA_SAD"/>
</dbReference>
<dbReference type="SUPFAM" id="SSF55186">
    <property type="entry name" value="ThrRS/AlaRS common domain"/>
    <property type="match status" value="1"/>
</dbReference>
<evidence type="ECO:0000256" key="3">
    <source>
        <dbReference type="ARBA" id="ARBA00022598"/>
    </source>
</evidence>
<feature type="binding site" evidence="11">
    <location>
        <position position="568"/>
    </location>
    <ligand>
        <name>Zn(2+)</name>
        <dbReference type="ChEBI" id="CHEBI:29105"/>
    </ligand>
</feature>
<dbReference type="SMART" id="SM00863">
    <property type="entry name" value="tRNA_SAD"/>
    <property type="match status" value="1"/>
</dbReference>
<comment type="cofactor">
    <cofactor evidence="11">
        <name>Zn(2+)</name>
        <dbReference type="ChEBI" id="CHEBI:29105"/>
    </cofactor>
    <text evidence="11">Binds 1 zinc ion per subunit.</text>
</comment>
<dbReference type="EMBL" id="QKZV01000008">
    <property type="protein sequence ID" value="PZX60836.1"/>
    <property type="molecule type" value="Genomic_DNA"/>
</dbReference>
<dbReference type="InterPro" id="IPR050058">
    <property type="entry name" value="Ala-tRNA_ligase"/>
</dbReference>
<comment type="caution">
    <text evidence="13">The sequence shown here is derived from an EMBL/GenBank/DDBJ whole genome shotgun (WGS) entry which is preliminary data.</text>
</comment>
<reference evidence="13 14" key="1">
    <citation type="submission" date="2018-06" db="EMBL/GenBank/DDBJ databases">
        <title>Genomic Encyclopedia of Archaeal and Bacterial Type Strains, Phase II (KMG-II): from individual species to whole genera.</title>
        <authorList>
            <person name="Goeker M."/>
        </authorList>
    </citation>
    <scope>NUCLEOTIDE SEQUENCE [LARGE SCALE GENOMIC DNA]</scope>
    <source>
        <strain evidence="13 14">DSM 23241</strain>
    </source>
</reference>
<dbReference type="FunFam" id="3.30.54.20:FF:000001">
    <property type="entry name" value="Alanine--tRNA ligase"/>
    <property type="match status" value="1"/>
</dbReference>
<proteinExistence type="inferred from homology"/>
<dbReference type="Gene3D" id="3.30.54.20">
    <property type="match status" value="1"/>
</dbReference>
<evidence type="ECO:0000256" key="10">
    <source>
        <dbReference type="ARBA" id="ARBA00023146"/>
    </source>
</evidence>
<dbReference type="SUPFAM" id="SSF50447">
    <property type="entry name" value="Translation proteins"/>
    <property type="match status" value="1"/>
</dbReference>
<gene>
    <name evidence="11" type="primary">alaS</name>
    <name evidence="13" type="ORF">LX80_02320</name>
</gene>
<keyword evidence="4 11" id="KW-0479">Metal-binding</keyword>
<comment type="domain">
    <text evidence="11">Consists of three domains; the N-terminal catalytic domain, the editing domain and the C-terminal C-Ala domain. The editing domain removes incorrectly charged amino acids, while the C-Ala domain, along with tRNA(Ala), serves as a bridge to cooperatively bring together the editing and aminoacylation centers thus stimulating deacylation of misacylated tRNAs.</text>
</comment>
<name>A0A2W7RPF5_9BACT</name>
<dbReference type="HAMAP" id="MF_00036_B">
    <property type="entry name" value="Ala_tRNA_synth_B"/>
    <property type="match status" value="1"/>
</dbReference>
<dbReference type="PANTHER" id="PTHR11777">
    <property type="entry name" value="ALANYL-TRNA SYNTHETASE"/>
    <property type="match status" value="1"/>
</dbReference>
<keyword evidence="10 11" id="KW-0030">Aminoacyl-tRNA synthetase</keyword>
<evidence type="ECO:0000259" key="12">
    <source>
        <dbReference type="PROSITE" id="PS50860"/>
    </source>
</evidence>
<protein>
    <recommendedName>
        <fullName evidence="11">Alanine--tRNA ligase</fullName>
        <ecNumber evidence="11">6.1.1.7</ecNumber>
    </recommendedName>
    <alternativeName>
        <fullName evidence="11">Alanyl-tRNA synthetase</fullName>
        <shortName evidence="11">AlaRS</shortName>
    </alternativeName>
</protein>
<dbReference type="Gene3D" id="3.30.930.10">
    <property type="entry name" value="Bira Bifunctional Protein, Domain 2"/>
    <property type="match status" value="1"/>
</dbReference>
<evidence type="ECO:0000256" key="11">
    <source>
        <dbReference type="HAMAP-Rule" id="MF_00036"/>
    </source>
</evidence>
<dbReference type="GO" id="GO:0008270">
    <property type="term" value="F:zinc ion binding"/>
    <property type="evidence" value="ECO:0007669"/>
    <property type="project" value="UniProtKB-UniRule"/>
</dbReference>
<dbReference type="InterPro" id="IPR009000">
    <property type="entry name" value="Transl_B-barrel_sf"/>
</dbReference>
<dbReference type="GO" id="GO:0002161">
    <property type="term" value="F:aminoacyl-tRNA deacylase activity"/>
    <property type="evidence" value="ECO:0007669"/>
    <property type="project" value="TreeGrafter"/>
</dbReference>
<keyword evidence="14" id="KW-1185">Reference proteome</keyword>
<evidence type="ECO:0000256" key="5">
    <source>
        <dbReference type="ARBA" id="ARBA00022741"/>
    </source>
</evidence>
<dbReference type="GO" id="GO:0006419">
    <property type="term" value="P:alanyl-tRNA aminoacylation"/>
    <property type="evidence" value="ECO:0007669"/>
    <property type="project" value="UniProtKB-UniRule"/>
</dbReference>
<dbReference type="SUPFAM" id="SSF101353">
    <property type="entry name" value="Putative anticodon-binding domain of alanyl-tRNA synthetase (AlaRS)"/>
    <property type="match status" value="1"/>
</dbReference>
<keyword evidence="8 11" id="KW-0694">RNA-binding</keyword>
<organism evidence="13 14">
    <name type="scientific">Hydrotalea sandarakina</name>
    <dbReference type="NCBI Taxonomy" id="1004304"/>
    <lineage>
        <taxon>Bacteria</taxon>
        <taxon>Pseudomonadati</taxon>
        <taxon>Bacteroidota</taxon>
        <taxon>Chitinophagia</taxon>
        <taxon>Chitinophagales</taxon>
        <taxon>Chitinophagaceae</taxon>
        <taxon>Hydrotalea</taxon>
    </lineage>
</organism>
<accession>A0A2W7RPF5</accession>
<evidence type="ECO:0000256" key="9">
    <source>
        <dbReference type="ARBA" id="ARBA00022917"/>
    </source>
</evidence>
<dbReference type="CDD" id="cd00673">
    <property type="entry name" value="AlaRS_core"/>
    <property type="match status" value="1"/>
</dbReference>
<feature type="binding site" evidence="11">
    <location>
        <position position="671"/>
    </location>
    <ligand>
        <name>Zn(2+)</name>
        <dbReference type="ChEBI" id="CHEBI:29105"/>
    </ligand>
</feature>
<dbReference type="InterPro" id="IPR018162">
    <property type="entry name" value="Ala-tRNA-ligase_IIc_anticod-bd"/>
</dbReference>
<keyword evidence="5 11" id="KW-0547">Nucleotide-binding</keyword>
<sequence length="875" mass="98389">MLTSAEIRQQFLDFFASKGHKIVPSAPIVLKNDPTLLFTNAGMNQFKDVFLGIVPPAAPRVADTQKCLRVSGKHNDLEEVGVDTYHHTMFEMLGNWSFGDYFKAEAIAWSWELLTEVYKIDKDRLYVTVFQGDEAEGLPEDIDAKAEWSKWISPERILPGNKKDNFWEMGDTGPCGPCTEIHIDCRNNEERQTTDGKLLVNKDHPQVIEIWNNVFIQYNRLKNGKLEPLPAKHVDTGMGLERLVRVLQNKNSNYDTDLFTPTIHLTEKITHQQYTNTQSKQDIAFRVIADHIRAIAFTIADGQLPSNNGAGYVIRRILRRAVRYYFSYLQYKQPLLFQLLPSLAKQFENVFPELQQQIDFIVKVIKEEEEAFLRTLDKGLKKMDELMQQAQKNNAVVDGKNAFELFDTYGFPIDLTKLIAAENNLQVDDAGFEAEMQQQKNRSRAAATVDADDWVVLQPQAFTEFVGYDTYNIETQIVQYRKITTKGKNAYQIVLNATPFYAESGGQVGDTGWLKSENESIAVIDTRKENNQIIQFTEALPSNIHANFTAKIDVERRKAIMAHHTATHLLHAALRKVLGTHVAQKGSLVNEQNLRFDFSHFAKVTPEELNAIAALVNEKIRSNIPVVIKTLPKEEALQLGAMALFGEKYGDLVRVVIIDPNYSIELCGGTHVANTGELGLFTIQHETAVAAGVRRIEAACGIASEKWVMHQLEQLQQAKTLLKNPKDLCKAIEQQIEENTLLKKQLSYLEQKSIDQIETSLLQQAITVNGTTFIGQQVEVLQPDMLKKICFQLKNKLTDLYVVVLAANISGKPFAAILVSESWIQQKQMDANQLIKTQIAPIIKGSGGGQKTLATAGGQDASNISNIFNAVKALL</sequence>
<dbReference type="FunFam" id="3.30.930.10:FF:000011">
    <property type="entry name" value="Alanine--tRNA ligase, cytoplasmic"/>
    <property type="match status" value="1"/>
</dbReference>
<dbReference type="Gene3D" id="3.10.310.40">
    <property type="match status" value="1"/>
</dbReference>